<dbReference type="InterPro" id="IPR042099">
    <property type="entry name" value="ANL_N_sf"/>
</dbReference>
<dbReference type="PANTHER" id="PTHR43201:SF5">
    <property type="entry name" value="MEDIUM-CHAIN ACYL-COA LIGASE ACSF2, MITOCHONDRIAL"/>
    <property type="match status" value="1"/>
</dbReference>
<dbReference type="AlphaFoldDB" id="A0A1Q5Q269"/>
<accession>A0A1Q5Q269</accession>
<dbReference type="SUPFAM" id="SSF56801">
    <property type="entry name" value="Acetyl-CoA synthetase-like"/>
    <property type="match status" value="1"/>
</dbReference>
<evidence type="ECO:0000256" key="1">
    <source>
        <dbReference type="ARBA" id="ARBA00006432"/>
    </source>
</evidence>
<dbReference type="Pfam" id="PF00501">
    <property type="entry name" value="AMP-binding"/>
    <property type="match status" value="1"/>
</dbReference>
<dbReference type="InterPro" id="IPR045851">
    <property type="entry name" value="AMP-bd_C_sf"/>
</dbReference>
<protein>
    <recommendedName>
        <fullName evidence="3">AMP-dependent synthetase/ligase domain-containing protein</fullName>
    </recommendedName>
</protein>
<dbReference type="EMBL" id="MQVR01000033">
    <property type="protein sequence ID" value="OKL53948.1"/>
    <property type="molecule type" value="Genomic_DNA"/>
</dbReference>
<sequence length="431" mass="43852">MPAKSRFARRDVAVLRGGRYADAIARLVPELTGRLAAPGTLPPLVMLAPEAPEREASDIIARIARLPRNVEVIVQTSGSSKGVPDLVGLSATNLLSSALATLLRLAGCPEEGLHTPATLAEARAQLPDAARATWITGLPVNHIAGLQVITRSILANSAPIELPVGDGFRSAALAAAAAGHDGATRLYTSLVPTQLLSVVADEPRAHAIASACDAVLVGGAALPTATASAAAAAGIPVVRTYGMSETGGGCVYDGVPLAGVDVAIEQPDASGIGRIRLTGPMVIDGYLTSGAAINPQRGDGRTILTSDLGRLADGVLTVLGRADDVIISGGANIAPLAVEQLLAATGFTGHIVGVPDPTWGALVTFVAEGAAPGLDALRAALADQPAEFRPRAVVAVDQFPTRGPGKIDRRRLTQLAADALAAGAGERRDRR</sequence>
<evidence type="ECO:0000256" key="2">
    <source>
        <dbReference type="ARBA" id="ARBA00022598"/>
    </source>
</evidence>
<feature type="domain" description="AMP-dependent synthetase/ligase" evidence="3">
    <location>
        <begin position="71"/>
        <end position="287"/>
    </location>
</feature>
<name>A0A1Q5Q269_9ACTO</name>
<evidence type="ECO:0000313" key="4">
    <source>
        <dbReference type="EMBL" id="OKL53948.1"/>
    </source>
</evidence>
<keyword evidence="5" id="KW-1185">Reference proteome</keyword>
<organism evidence="4 5">
    <name type="scientific">Bowdeniella nasicola</name>
    <dbReference type="NCBI Taxonomy" id="208480"/>
    <lineage>
        <taxon>Bacteria</taxon>
        <taxon>Bacillati</taxon>
        <taxon>Actinomycetota</taxon>
        <taxon>Actinomycetes</taxon>
        <taxon>Actinomycetales</taxon>
        <taxon>Actinomycetaceae</taxon>
        <taxon>Bowdeniella</taxon>
    </lineage>
</organism>
<comment type="caution">
    <text evidence="4">The sequence shown here is derived from an EMBL/GenBank/DDBJ whole genome shotgun (WGS) entry which is preliminary data.</text>
</comment>
<evidence type="ECO:0000313" key="5">
    <source>
        <dbReference type="Proteomes" id="UP000185628"/>
    </source>
</evidence>
<dbReference type="PANTHER" id="PTHR43201">
    <property type="entry name" value="ACYL-COA SYNTHETASE"/>
    <property type="match status" value="1"/>
</dbReference>
<keyword evidence="2" id="KW-0436">Ligase</keyword>
<proteinExistence type="inferred from homology"/>
<dbReference type="Gene3D" id="3.30.300.30">
    <property type="match status" value="1"/>
</dbReference>
<dbReference type="GO" id="GO:0006631">
    <property type="term" value="P:fatty acid metabolic process"/>
    <property type="evidence" value="ECO:0007669"/>
    <property type="project" value="TreeGrafter"/>
</dbReference>
<dbReference type="Proteomes" id="UP000185628">
    <property type="component" value="Unassembled WGS sequence"/>
</dbReference>
<dbReference type="RefSeq" id="WP_073716616.1">
    <property type="nucleotide sequence ID" value="NZ_MQVR01000033.1"/>
</dbReference>
<dbReference type="Gene3D" id="3.40.50.12780">
    <property type="entry name" value="N-terminal domain of ligase-like"/>
    <property type="match status" value="1"/>
</dbReference>
<comment type="similarity">
    <text evidence="1">Belongs to the ATP-dependent AMP-binding enzyme family.</text>
</comment>
<evidence type="ECO:0000259" key="3">
    <source>
        <dbReference type="Pfam" id="PF00501"/>
    </source>
</evidence>
<dbReference type="GO" id="GO:0031956">
    <property type="term" value="F:medium-chain fatty acid-CoA ligase activity"/>
    <property type="evidence" value="ECO:0007669"/>
    <property type="project" value="TreeGrafter"/>
</dbReference>
<dbReference type="OrthoDB" id="9803968at2"/>
<gene>
    <name evidence="4" type="ORF">BSZ39_06790</name>
</gene>
<dbReference type="InterPro" id="IPR000873">
    <property type="entry name" value="AMP-dep_synth/lig_dom"/>
</dbReference>
<reference evidence="5" key="1">
    <citation type="submission" date="2016-12" db="EMBL/GenBank/DDBJ databases">
        <authorList>
            <person name="Meng X."/>
        </authorList>
    </citation>
    <scope>NUCLEOTIDE SEQUENCE [LARGE SCALE GENOMIC DNA]</scope>
    <source>
        <strain evidence="5">DSM 19116</strain>
    </source>
</reference>